<sequence>MRRRYSITIALLVSLFVYVFYRSDKTVVNELITLLLSPASYSYMKQIVLTTVPLPKLIIYSLPGGLWIFCVTSLAQDFYITVKAYVINLYLIPILFAIGLEICQLMHLTNGSFDVWDIVSYGLFWMLAMNTRRADATQQNLLAPFTVRGFTCLACFLSVYLAHVNH</sequence>
<dbReference type="OrthoDB" id="1069342at2"/>
<accession>A0A364Y710</accession>
<reference evidence="2 3" key="1">
    <citation type="submission" date="2018-06" db="EMBL/GenBank/DDBJ databases">
        <title>Chryseolinea flavus sp. nov., a member of the phylum Bacteroidetes isolated from soil.</title>
        <authorList>
            <person name="Li Y."/>
            <person name="Wang J."/>
        </authorList>
    </citation>
    <scope>NUCLEOTIDE SEQUENCE [LARGE SCALE GENOMIC DNA]</scope>
    <source>
        <strain evidence="2 3">SDU1-6</strain>
    </source>
</reference>
<keyword evidence="1" id="KW-0472">Membrane</keyword>
<evidence type="ECO:0000313" key="3">
    <source>
        <dbReference type="Proteomes" id="UP000251889"/>
    </source>
</evidence>
<keyword evidence="3" id="KW-1185">Reference proteome</keyword>
<protein>
    <submittedName>
        <fullName evidence="2">Uncharacterized protein</fullName>
    </submittedName>
</protein>
<feature type="transmembrane region" description="Helical" evidence="1">
    <location>
        <begin position="87"/>
        <end position="107"/>
    </location>
</feature>
<proteinExistence type="predicted"/>
<feature type="transmembrane region" description="Helical" evidence="1">
    <location>
        <begin position="113"/>
        <end position="129"/>
    </location>
</feature>
<dbReference type="Proteomes" id="UP000251889">
    <property type="component" value="Unassembled WGS sequence"/>
</dbReference>
<keyword evidence="1" id="KW-0812">Transmembrane</keyword>
<gene>
    <name evidence="2" type="ORF">DQQ10_06500</name>
</gene>
<feature type="transmembrane region" description="Helical" evidence="1">
    <location>
        <begin position="57"/>
        <end position="75"/>
    </location>
</feature>
<dbReference type="AlphaFoldDB" id="A0A364Y710"/>
<evidence type="ECO:0000313" key="2">
    <source>
        <dbReference type="EMBL" id="RAW02187.1"/>
    </source>
</evidence>
<organism evidence="2 3">
    <name type="scientific">Pseudochryseolinea flava</name>
    <dbReference type="NCBI Taxonomy" id="2059302"/>
    <lineage>
        <taxon>Bacteria</taxon>
        <taxon>Pseudomonadati</taxon>
        <taxon>Bacteroidota</taxon>
        <taxon>Cytophagia</taxon>
        <taxon>Cytophagales</taxon>
        <taxon>Fulvivirgaceae</taxon>
        <taxon>Pseudochryseolinea</taxon>
    </lineage>
</organism>
<keyword evidence="1" id="KW-1133">Transmembrane helix</keyword>
<dbReference type="EMBL" id="QMFY01000002">
    <property type="protein sequence ID" value="RAW02187.1"/>
    <property type="molecule type" value="Genomic_DNA"/>
</dbReference>
<name>A0A364Y710_9BACT</name>
<dbReference type="RefSeq" id="WP_112746010.1">
    <property type="nucleotide sequence ID" value="NZ_QMFY01000002.1"/>
</dbReference>
<feature type="transmembrane region" description="Helical" evidence="1">
    <location>
        <begin position="141"/>
        <end position="162"/>
    </location>
</feature>
<evidence type="ECO:0000256" key="1">
    <source>
        <dbReference type="SAM" id="Phobius"/>
    </source>
</evidence>
<comment type="caution">
    <text evidence="2">The sequence shown here is derived from an EMBL/GenBank/DDBJ whole genome shotgun (WGS) entry which is preliminary data.</text>
</comment>